<dbReference type="InterPro" id="IPR006260">
    <property type="entry name" value="TonB/TolA_C"/>
</dbReference>
<dbReference type="PANTHER" id="PTHR33446:SF2">
    <property type="entry name" value="PROTEIN TONB"/>
    <property type="match status" value="1"/>
</dbReference>
<evidence type="ECO:0000313" key="13">
    <source>
        <dbReference type="EMBL" id="UOQ65605.1"/>
    </source>
</evidence>
<sequence length="276" mass="29512">MQYFFRRFAFVALLALPMAAPALAQQKLKYPKPEPEQIYDAVAQPAVPIGGVEAYAQYLADNQQYPTAALQRGVAGTVEVTFVVEKSGVISNVAASKPVDPLLDAEAVRLIKGGPKWTPAQHKGQKVRQRVNIPIAFQIPLGAGGPAPATEPATAGTAPAGAPTPAGNTTKSGATIITPDQPARPVGGTEAFFEWIQKNQQYPALARQRKVEGKVMVEFVIQKDGSLTDAKVVKPLGSGLDQEALRLIKTAPKWTPASYQGQPLKQKMVLPVLFQL</sequence>
<dbReference type="Pfam" id="PF03544">
    <property type="entry name" value="TonB_C"/>
    <property type="match status" value="2"/>
</dbReference>
<keyword evidence="3" id="KW-0813">Transport</keyword>
<keyword evidence="6" id="KW-0812">Transmembrane</keyword>
<comment type="similarity">
    <text evidence="2">Belongs to the TonB family.</text>
</comment>
<evidence type="ECO:0000256" key="8">
    <source>
        <dbReference type="ARBA" id="ARBA00022989"/>
    </source>
</evidence>
<evidence type="ECO:0000256" key="5">
    <source>
        <dbReference type="ARBA" id="ARBA00022519"/>
    </source>
</evidence>
<evidence type="ECO:0000256" key="4">
    <source>
        <dbReference type="ARBA" id="ARBA00022475"/>
    </source>
</evidence>
<keyword evidence="4" id="KW-1003">Cell membrane</keyword>
<evidence type="ECO:0000256" key="1">
    <source>
        <dbReference type="ARBA" id="ARBA00004383"/>
    </source>
</evidence>
<name>A0ABY4G3Z4_9BACT</name>
<feature type="compositionally biased region" description="Low complexity" evidence="10">
    <location>
        <begin position="146"/>
        <end position="170"/>
    </location>
</feature>
<evidence type="ECO:0000256" key="11">
    <source>
        <dbReference type="SAM" id="SignalP"/>
    </source>
</evidence>
<evidence type="ECO:0000313" key="14">
    <source>
        <dbReference type="Proteomes" id="UP000830401"/>
    </source>
</evidence>
<dbReference type="NCBIfam" id="TIGR01352">
    <property type="entry name" value="tonB_Cterm"/>
    <property type="match status" value="2"/>
</dbReference>
<dbReference type="Proteomes" id="UP000830401">
    <property type="component" value="Chromosome"/>
</dbReference>
<evidence type="ECO:0000256" key="6">
    <source>
        <dbReference type="ARBA" id="ARBA00022692"/>
    </source>
</evidence>
<evidence type="ECO:0000256" key="10">
    <source>
        <dbReference type="SAM" id="MobiDB-lite"/>
    </source>
</evidence>
<evidence type="ECO:0000256" key="9">
    <source>
        <dbReference type="ARBA" id="ARBA00023136"/>
    </source>
</evidence>
<dbReference type="SUPFAM" id="SSF74653">
    <property type="entry name" value="TolA/TonB C-terminal domain"/>
    <property type="match status" value="2"/>
</dbReference>
<comment type="subcellular location">
    <subcellularLocation>
        <location evidence="1">Cell inner membrane</location>
        <topology evidence="1">Single-pass membrane protein</topology>
        <orientation evidence="1">Periplasmic side</orientation>
    </subcellularLocation>
</comment>
<feature type="domain" description="TonB C-terminal" evidence="12">
    <location>
        <begin position="50"/>
        <end position="146"/>
    </location>
</feature>
<keyword evidence="7" id="KW-0653">Protein transport</keyword>
<evidence type="ECO:0000256" key="2">
    <source>
        <dbReference type="ARBA" id="ARBA00006555"/>
    </source>
</evidence>
<gene>
    <name evidence="13" type="ORF">MUN86_18995</name>
</gene>
<dbReference type="EMBL" id="CP095061">
    <property type="protein sequence ID" value="UOQ65605.1"/>
    <property type="molecule type" value="Genomic_DNA"/>
</dbReference>
<reference evidence="13" key="1">
    <citation type="submission" date="2022-04" db="EMBL/GenBank/DDBJ databases">
        <title>Hymenobacter sp. isolated from the air.</title>
        <authorList>
            <person name="Won M."/>
            <person name="Lee C.-M."/>
            <person name="Woen H.-Y."/>
            <person name="Kwon S.-W."/>
        </authorList>
    </citation>
    <scope>NUCLEOTIDE SEQUENCE</scope>
    <source>
        <strain evidence="13">5420S-77</strain>
    </source>
</reference>
<dbReference type="RefSeq" id="WP_245119611.1">
    <property type="nucleotide sequence ID" value="NZ_CP095061.1"/>
</dbReference>
<feature type="signal peptide" evidence="11">
    <location>
        <begin position="1"/>
        <end position="24"/>
    </location>
</feature>
<dbReference type="PANTHER" id="PTHR33446">
    <property type="entry name" value="PROTEIN TONB-RELATED"/>
    <property type="match status" value="1"/>
</dbReference>
<evidence type="ECO:0000256" key="3">
    <source>
        <dbReference type="ARBA" id="ARBA00022448"/>
    </source>
</evidence>
<evidence type="ECO:0000256" key="7">
    <source>
        <dbReference type="ARBA" id="ARBA00022927"/>
    </source>
</evidence>
<keyword evidence="14" id="KW-1185">Reference proteome</keyword>
<keyword evidence="9" id="KW-0472">Membrane</keyword>
<keyword evidence="5" id="KW-0997">Cell inner membrane</keyword>
<dbReference type="InterPro" id="IPR037682">
    <property type="entry name" value="TonB_C"/>
</dbReference>
<accession>A0ABY4G3Z4</accession>
<feature type="chain" id="PRO_5046368033" evidence="11">
    <location>
        <begin position="25"/>
        <end position="276"/>
    </location>
</feature>
<dbReference type="Gene3D" id="3.30.1150.10">
    <property type="match status" value="2"/>
</dbReference>
<organism evidence="13 14">
    <name type="scientific">Hymenobacter volaticus</name>
    <dbReference type="NCBI Taxonomy" id="2932254"/>
    <lineage>
        <taxon>Bacteria</taxon>
        <taxon>Pseudomonadati</taxon>
        <taxon>Bacteroidota</taxon>
        <taxon>Cytophagia</taxon>
        <taxon>Cytophagales</taxon>
        <taxon>Hymenobacteraceae</taxon>
        <taxon>Hymenobacter</taxon>
    </lineage>
</organism>
<keyword evidence="8" id="KW-1133">Transmembrane helix</keyword>
<proteinExistence type="inferred from homology"/>
<keyword evidence="11" id="KW-0732">Signal</keyword>
<feature type="domain" description="TonB C-terminal" evidence="12">
    <location>
        <begin position="187"/>
        <end position="276"/>
    </location>
</feature>
<protein>
    <submittedName>
        <fullName evidence="13">Energy transducer TonB</fullName>
    </submittedName>
</protein>
<dbReference type="PROSITE" id="PS52015">
    <property type="entry name" value="TONB_CTD"/>
    <property type="match status" value="2"/>
</dbReference>
<dbReference type="InterPro" id="IPR051045">
    <property type="entry name" value="TonB-dependent_transducer"/>
</dbReference>
<evidence type="ECO:0000259" key="12">
    <source>
        <dbReference type="PROSITE" id="PS52015"/>
    </source>
</evidence>
<feature type="region of interest" description="Disordered" evidence="10">
    <location>
        <begin position="144"/>
        <end position="183"/>
    </location>
</feature>